<name>A0A699GXI7_TANCI</name>
<evidence type="ECO:0000313" key="2">
    <source>
        <dbReference type="EMBL" id="GEW71392.1"/>
    </source>
</evidence>
<comment type="caution">
    <text evidence="2">The sequence shown here is derived from an EMBL/GenBank/DDBJ whole genome shotgun (WGS) entry which is preliminary data.</text>
</comment>
<accession>A0A699GXI7</accession>
<gene>
    <name evidence="2" type="ORF">Tci_243368</name>
</gene>
<protein>
    <submittedName>
        <fullName evidence="2">Uncharacterized protein</fullName>
    </submittedName>
</protein>
<dbReference type="EMBL" id="BKCJ010070500">
    <property type="protein sequence ID" value="GEW71392.1"/>
    <property type="molecule type" value="Genomic_DNA"/>
</dbReference>
<dbReference type="AlphaFoldDB" id="A0A699GXI7"/>
<reference evidence="2" key="1">
    <citation type="journal article" date="2019" name="Sci. Rep.">
        <title>Draft genome of Tanacetum cinerariifolium, the natural source of mosquito coil.</title>
        <authorList>
            <person name="Yamashiro T."/>
            <person name="Shiraishi A."/>
            <person name="Satake H."/>
            <person name="Nakayama K."/>
        </authorList>
    </citation>
    <scope>NUCLEOTIDE SEQUENCE</scope>
</reference>
<organism evidence="2">
    <name type="scientific">Tanacetum cinerariifolium</name>
    <name type="common">Dalmatian daisy</name>
    <name type="synonym">Chrysanthemum cinerariifolium</name>
    <dbReference type="NCBI Taxonomy" id="118510"/>
    <lineage>
        <taxon>Eukaryota</taxon>
        <taxon>Viridiplantae</taxon>
        <taxon>Streptophyta</taxon>
        <taxon>Embryophyta</taxon>
        <taxon>Tracheophyta</taxon>
        <taxon>Spermatophyta</taxon>
        <taxon>Magnoliopsida</taxon>
        <taxon>eudicotyledons</taxon>
        <taxon>Gunneridae</taxon>
        <taxon>Pentapetalae</taxon>
        <taxon>asterids</taxon>
        <taxon>campanulids</taxon>
        <taxon>Asterales</taxon>
        <taxon>Asteraceae</taxon>
        <taxon>Asteroideae</taxon>
        <taxon>Anthemideae</taxon>
        <taxon>Anthemidinae</taxon>
        <taxon>Tanacetum</taxon>
    </lineage>
</organism>
<feature type="region of interest" description="Disordered" evidence="1">
    <location>
        <begin position="176"/>
        <end position="205"/>
    </location>
</feature>
<evidence type="ECO:0000256" key="1">
    <source>
        <dbReference type="SAM" id="MobiDB-lite"/>
    </source>
</evidence>
<sequence>MGRDTVQLETAISTISQEYLLEFTSEYGISENLHPELPGPGERIVDFPEGKVNIDLFNLIRALNPTKVNTGTRPRAAHKVPLLTVTVSRVIEMEDSATATDSSRVPSTIKRSSLDFANENPYQQSTGGNGIEDQGHETVALEVPPPKNVATTGVAPEAGQTEKIAAMGPRVIKERHKSGNNDVDTNAPSKVLRRDHADSRPIQSTIGGKSLATMGWVIGNGLRLAVMKCGESTELRQVFVDVMLAGIAKGMSEGLKYEDLKYPMVNQLKSLKDASIDVIIVSLHLESDTGDDDPQWIRELRPSSSQLKIPVYPEVRDSKDPWACNEEILLVDAIVANISRAEKKKKCRVVCRTQEVGSTHHARSDGLPVSVPTVAPQGLAILLTDTATQTETSEDRASPRLLKSSSLPVMHNLD</sequence>
<feature type="region of interest" description="Disordered" evidence="1">
    <location>
        <begin position="387"/>
        <end position="414"/>
    </location>
</feature>
<proteinExistence type="predicted"/>